<organism evidence="2 3">
    <name type="scientific">Nocardioides oceani</name>
    <dbReference type="NCBI Taxonomy" id="3058369"/>
    <lineage>
        <taxon>Bacteria</taxon>
        <taxon>Bacillati</taxon>
        <taxon>Actinomycetota</taxon>
        <taxon>Actinomycetes</taxon>
        <taxon>Propionibacteriales</taxon>
        <taxon>Nocardioidaceae</taxon>
        <taxon>Nocardioides</taxon>
    </lineage>
</organism>
<dbReference type="Gene3D" id="3.40.50.1820">
    <property type="entry name" value="alpha/beta hydrolase"/>
    <property type="match status" value="1"/>
</dbReference>
<dbReference type="SUPFAM" id="SSF53474">
    <property type="entry name" value="alpha/beta-Hydrolases"/>
    <property type="match status" value="1"/>
</dbReference>
<comment type="caution">
    <text evidence="2">The sequence shown here is derived from an EMBL/GenBank/DDBJ whole genome shotgun (WGS) entry which is preliminary data.</text>
</comment>
<gene>
    <name evidence="2" type="ORF">QWY28_05970</name>
</gene>
<name>A0ABT8FE82_9ACTN</name>
<dbReference type="Proteomes" id="UP001168620">
    <property type="component" value="Unassembled WGS sequence"/>
</dbReference>
<evidence type="ECO:0000259" key="1">
    <source>
        <dbReference type="Pfam" id="PF01738"/>
    </source>
</evidence>
<dbReference type="InterPro" id="IPR051049">
    <property type="entry name" value="Dienelactone_hydrolase-like"/>
</dbReference>
<sequence>MSERITISTSDGPAEAYVAGEPGRPGVLFFVDAIGLRPQVEQMADRIASWGYFVLVPHVFHRDGSAAELAPQGDLREAAAREAFFAGGAMDRVGAYTPDRSDPDTDAWLAALAERAGEGPVGVTGYCMGARLAVRAAGRHPDRVAAVGGWHGGGLVTDKPDSPHLAIAGSTATYAFGHADQDRSMPPEAVTALGEALAAAGRPHTNEVFAGAPHGYTMADTSMYDEAAAERHFEQLRELLARTLA</sequence>
<evidence type="ECO:0000313" key="2">
    <source>
        <dbReference type="EMBL" id="MDN4172482.1"/>
    </source>
</evidence>
<protein>
    <submittedName>
        <fullName evidence="2">Dienelactone hydrolase family protein</fullName>
    </submittedName>
</protein>
<dbReference type="GO" id="GO:0016787">
    <property type="term" value="F:hydrolase activity"/>
    <property type="evidence" value="ECO:0007669"/>
    <property type="project" value="UniProtKB-KW"/>
</dbReference>
<dbReference type="PANTHER" id="PTHR46623:SF10">
    <property type="entry name" value="CARBOXYMETHYLENEBUTENOLIDASE HOMOLOG"/>
    <property type="match status" value="1"/>
</dbReference>
<keyword evidence="3" id="KW-1185">Reference proteome</keyword>
<keyword evidence="2" id="KW-0378">Hydrolase</keyword>
<dbReference type="PANTHER" id="PTHR46623">
    <property type="entry name" value="CARBOXYMETHYLENEBUTENOLIDASE-RELATED"/>
    <property type="match status" value="1"/>
</dbReference>
<dbReference type="InterPro" id="IPR002925">
    <property type="entry name" value="Dienelactn_hydro"/>
</dbReference>
<feature type="domain" description="Dienelactone hydrolase" evidence="1">
    <location>
        <begin position="15"/>
        <end position="242"/>
    </location>
</feature>
<proteinExistence type="predicted"/>
<dbReference type="InterPro" id="IPR029058">
    <property type="entry name" value="AB_hydrolase_fold"/>
</dbReference>
<accession>A0ABT8FE82</accession>
<reference evidence="2" key="1">
    <citation type="submission" date="2023-06" db="EMBL/GenBank/DDBJ databases">
        <title>Draft genome sequence of Nocardioides sp. SOB77.</title>
        <authorList>
            <person name="Zhang G."/>
        </authorList>
    </citation>
    <scope>NUCLEOTIDE SEQUENCE</scope>
    <source>
        <strain evidence="2">SOB77</strain>
    </source>
</reference>
<dbReference type="EMBL" id="JAUHJQ010000002">
    <property type="protein sequence ID" value="MDN4172482.1"/>
    <property type="molecule type" value="Genomic_DNA"/>
</dbReference>
<dbReference type="RefSeq" id="WP_300951404.1">
    <property type="nucleotide sequence ID" value="NZ_JAUHJQ010000002.1"/>
</dbReference>
<evidence type="ECO:0000313" key="3">
    <source>
        <dbReference type="Proteomes" id="UP001168620"/>
    </source>
</evidence>
<dbReference type="Pfam" id="PF01738">
    <property type="entry name" value="DLH"/>
    <property type="match status" value="1"/>
</dbReference>